<protein>
    <recommendedName>
        <fullName evidence="4 14">3-oxoacyl-[acyl-carrier-protein] synthase 2</fullName>
        <ecNumber evidence="3 14">2.3.1.179</ecNumber>
    </recommendedName>
</protein>
<evidence type="ECO:0000256" key="11">
    <source>
        <dbReference type="ARBA" id="ARBA00024006"/>
    </source>
</evidence>
<dbReference type="Pfam" id="PF00109">
    <property type="entry name" value="ketoacyl-synt"/>
    <property type="match status" value="1"/>
</dbReference>
<dbReference type="Gene3D" id="3.40.47.10">
    <property type="match status" value="1"/>
</dbReference>
<feature type="domain" description="Ketosynthase family 3 (KS3)" evidence="17">
    <location>
        <begin position="5"/>
        <end position="409"/>
    </location>
</feature>
<dbReference type="GO" id="GO:0005829">
    <property type="term" value="C:cytosol"/>
    <property type="evidence" value="ECO:0007669"/>
    <property type="project" value="TreeGrafter"/>
</dbReference>
<evidence type="ECO:0000256" key="16">
    <source>
        <dbReference type="RuleBase" id="RU003694"/>
    </source>
</evidence>
<name>A0A7W7QMI8_9ACTN</name>
<dbReference type="InterPro" id="IPR000794">
    <property type="entry name" value="Beta-ketoacyl_synthase"/>
</dbReference>
<keyword evidence="6 14" id="KW-0808">Transferase</keyword>
<dbReference type="InterPro" id="IPR016039">
    <property type="entry name" value="Thiolase-like"/>
</dbReference>
<dbReference type="AlphaFoldDB" id="A0A7W7QMI8"/>
<reference evidence="18 19" key="1">
    <citation type="submission" date="2020-08" db="EMBL/GenBank/DDBJ databases">
        <title>Genomic Encyclopedia of Type Strains, Phase III (KMG-III): the genomes of soil and plant-associated and newly described type strains.</title>
        <authorList>
            <person name="Whitman W."/>
        </authorList>
    </citation>
    <scope>NUCLEOTIDE SEQUENCE [LARGE SCALE GENOMIC DNA]</scope>
    <source>
        <strain evidence="18 19">CECT 8840</strain>
    </source>
</reference>
<evidence type="ECO:0000256" key="7">
    <source>
        <dbReference type="ARBA" id="ARBA00022832"/>
    </source>
</evidence>
<keyword evidence="5 14" id="KW-0444">Lipid biosynthesis</keyword>
<dbReference type="PANTHER" id="PTHR11712:SF336">
    <property type="entry name" value="3-OXOACYL-[ACYL-CARRIER-PROTEIN] SYNTHASE, MITOCHONDRIAL"/>
    <property type="match status" value="1"/>
</dbReference>
<dbReference type="SMART" id="SM00825">
    <property type="entry name" value="PKS_KS"/>
    <property type="match status" value="1"/>
</dbReference>
<dbReference type="UniPathway" id="UPA00094"/>
<comment type="caution">
    <text evidence="18">The sequence shown here is derived from an EMBL/GenBank/DDBJ whole genome shotgun (WGS) entry which is preliminary data.</text>
</comment>
<comment type="similarity">
    <text evidence="2 14 16">Belongs to the thiolase-like superfamily. Beta-ketoacyl-ACP synthases family.</text>
</comment>
<dbReference type="Proteomes" id="UP000552644">
    <property type="component" value="Unassembled WGS sequence"/>
</dbReference>
<comment type="catalytic activity">
    <reaction evidence="12 14">
        <text>(9Z)-hexadecenoyl-[ACP] + malonyl-[ACP] + H(+) = 3-oxo-(11Z)-octadecenoyl-[ACP] + holo-[ACP] + CO2</text>
        <dbReference type="Rhea" id="RHEA:55040"/>
        <dbReference type="Rhea" id="RHEA-COMP:9623"/>
        <dbReference type="Rhea" id="RHEA-COMP:9685"/>
        <dbReference type="Rhea" id="RHEA-COMP:10800"/>
        <dbReference type="Rhea" id="RHEA-COMP:14074"/>
        <dbReference type="ChEBI" id="CHEBI:15378"/>
        <dbReference type="ChEBI" id="CHEBI:16526"/>
        <dbReference type="ChEBI" id="CHEBI:64479"/>
        <dbReference type="ChEBI" id="CHEBI:78449"/>
        <dbReference type="ChEBI" id="CHEBI:83989"/>
        <dbReference type="ChEBI" id="CHEBI:138538"/>
        <dbReference type="EC" id="2.3.1.179"/>
    </reaction>
</comment>
<evidence type="ECO:0000313" key="19">
    <source>
        <dbReference type="Proteomes" id="UP000552644"/>
    </source>
</evidence>
<evidence type="ECO:0000259" key="17">
    <source>
        <dbReference type="PROSITE" id="PS52004"/>
    </source>
</evidence>
<evidence type="ECO:0000256" key="10">
    <source>
        <dbReference type="ARBA" id="ARBA00023315"/>
    </source>
</evidence>
<dbReference type="InterPro" id="IPR014030">
    <property type="entry name" value="Ketoacyl_synth_N"/>
</dbReference>
<evidence type="ECO:0000256" key="13">
    <source>
        <dbReference type="ARBA" id="ARBA00047659"/>
    </source>
</evidence>
<keyword evidence="7" id="KW-0276">Fatty acid metabolism</keyword>
<keyword evidence="9 14" id="KW-0275">Fatty acid biosynthesis</keyword>
<evidence type="ECO:0000256" key="3">
    <source>
        <dbReference type="ARBA" id="ARBA00012356"/>
    </source>
</evidence>
<dbReference type="RefSeq" id="WP_184715636.1">
    <property type="nucleotide sequence ID" value="NZ_JACHJP010000003.1"/>
</dbReference>
<dbReference type="InterPro" id="IPR014031">
    <property type="entry name" value="Ketoacyl_synth_C"/>
</dbReference>
<comment type="catalytic activity">
    <reaction evidence="13 14">
        <text>a fatty acyl-[ACP] + malonyl-[ACP] + H(+) = a 3-oxoacyl-[ACP] + holo-[ACP] + CO2</text>
        <dbReference type="Rhea" id="RHEA:22836"/>
        <dbReference type="Rhea" id="RHEA-COMP:9623"/>
        <dbReference type="Rhea" id="RHEA-COMP:9685"/>
        <dbReference type="Rhea" id="RHEA-COMP:9916"/>
        <dbReference type="Rhea" id="RHEA-COMP:14125"/>
        <dbReference type="ChEBI" id="CHEBI:15378"/>
        <dbReference type="ChEBI" id="CHEBI:16526"/>
        <dbReference type="ChEBI" id="CHEBI:64479"/>
        <dbReference type="ChEBI" id="CHEBI:78449"/>
        <dbReference type="ChEBI" id="CHEBI:78776"/>
        <dbReference type="ChEBI" id="CHEBI:138651"/>
    </reaction>
</comment>
<dbReference type="Pfam" id="PF02801">
    <property type="entry name" value="Ketoacyl-synt_C"/>
    <property type="match status" value="1"/>
</dbReference>
<organism evidence="18 19">
    <name type="scientific">Streptosporangium saharense</name>
    <dbReference type="NCBI Taxonomy" id="1706840"/>
    <lineage>
        <taxon>Bacteria</taxon>
        <taxon>Bacillati</taxon>
        <taxon>Actinomycetota</taxon>
        <taxon>Actinomycetes</taxon>
        <taxon>Streptosporangiales</taxon>
        <taxon>Streptosporangiaceae</taxon>
        <taxon>Streptosporangium</taxon>
    </lineage>
</organism>
<accession>A0A7W7QMI8</accession>
<evidence type="ECO:0000256" key="9">
    <source>
        <dbReference type="ARBA" id="ARBA00023160"/>
    </source>
</evidence>
<gene>
    <name evidence="18" type="ORF">FHS44_003414</name>
</gene>
<dbReference type="PROSITE" id="PS52004">
    <property type="entry name" value="KS3_2"/>
    <property type="match status" value="1"/>
</dbReference>
<comment type="pathway">
    <text evidence="1 14">Lipid metabolism; fatty acid biosynthesis.</text>
</comment>
<evidence type="ECO:0000256" key="12">
    <source>
        <dbReference type="ARBA" id="ARBA00047318"/>
    </source>
</evidence>
<dbReference type="CDD" id="cd00834">
    <property type="entry name" value="KAS_I_II"/>
    <property type="match status" value="1"/>
</dbReference>
<evidence type="ECO:0000256" key="4">
    <source>
        <dbReference type="ARBA" id="ARBA00014657"/>
    </source>
</evidence>
<dbReference type="PANTHER" id="PTHR11712">
    <property type="entry name" value="POLYKETIDE SYNTHASE-RELATED"/>
    <property type="match status" value="1"/>
</dbReference>
<dbReference type="EMBL" id="JACHJP010000003">
    <property type="protein sequence ID" value="MBB4916326.1"/>
    <property type="molecule type" value="Genomic_DNA"/>
</dbReference>
<keyword evidence="8" id="KW-0443">Lipid metabolism</keyword>
<evidence type="ECO:0000256" key="5">
    <source>
        <dbReference type="ARBA" id="ARBA00022516"/>
    </source>
</evidence>
<evidence type="ECO:0000313" key="18">
    <source>
        <dbReference type="EMBL" id="MBB4916326.1"/>
    </source>
</evidence>
<dbReference type="SUPFAM" id="SSF53901">
    <property type="entry name" value="Thiolase-like"/>
    <property type="match status" value="2"/>
</dbReference>
<evidence type="ECO:0000256" key="14">
    <source>
        <dbReference type="PIRNR" id="PIRNR000447"/>
    </source>
</evidence>
<evidence type="ECO:0000256" key="15">
    <source>
        <dbReference type="PIRSR" id="PIRSR000447-1"/>
    </source>
</evidence>
<evidence type="ECO:0000256" key="8">
    <source>
        <dbReference type="ARBA" id="ARBA00023098"/>
    </source>
</evidence>
<evidence type="ECO:0000256" key="6">
    <source>
        <dbReference type="ARBA" id="ARBA00022679"/>
    </source>
</evidence>
<sequence>MNTDQVRVVVTGLGATTPLGGDVASSWSALLAGQSGVRNLTEDWVDSVPVKFAATAAVDPTEVLPRPEARRLDRAEQFALVAAREAWAHAAIEKVDPERLGVVVGSGIGGITTVLAAYDTFKERGWQRLSPFTVPMLMPNGPAGWIGIELGARAGVHATVSACATGAESIGYGIEMIRSGRADVVVAGGTEAAIHPLNIGSFAAMRAMSTRNDAPQLASRPWDKSRDGFVLGEGAGIVVLESEEHARARGAKVYAVAAGVGYSADAHHIAQPDPTGAGIVLAMRRALENSGLTGADIKHINAHSTSTPAGDVVETLAINEVIGDHPLVTSTKSMTGHLLGGAGGIESVFTILALHERIAPATTNIEELDEGVAVEIVRDKPRALPDGQIAAINNSFGFGGHDVAVAFTSV</sequence>
<keyword evidence="19" id="KW-1185">Reference proteome</keyword>
<dbReference type="GO" id="GO:0006633">
    <property type="term" value="P:fatty acid biosynthetic process"/>
    <property type="evidence" value="ECO:0007669"/>
    <property type="project" value="UniProtKB-UniRule"/>
</dbReference>
<dbReference type="InterPro" id="IPR020841">
    <property type="entry name" value="PKS_Beta-ketoAc_synthase_dom"/>
</dbReference>
<dbReference type="PIRSF" id="PIRSF000447">
    <property type="entry name" value="KAS_II"/>
    <property type="match status" value="1"/>
</dbReference>
<evidence type="ECO:0000256" key="2">
    <source>
        <dbReference type="ARBA" id="ARBA00008467"/>
    </source>
</evidence>
<feature type="active site" description="For beta-ketoacyl synthase activity" evidence="15">
    <location>
        <position position="163"/>
    </location>
</feature>
<proteinExistence type="inferred from homology"/>
<dbReference type="NCBIfam" id="TIGR03150">
    <property type="entry name" value="fabF"/>
    <property type="match status" value="1"/>
</dbReference>
<comment type="function">
    <text evidence="11 14">Involved in the type II fatty acid elongation cycle. Catalyzes the elongation of a wide range of acyl-ACP by the addition of two carbons from malonyl-ACP to an acyl acceptor. Can efficiently catalyze the conversion of palmitoleoyl-ACP (cis-hexadec-9-enoyl-ACP) to cis-vaccenoyl-ACP (cis-octadec-11-enoyl-ACP), an essential step in the thermal regulation of fatty acid composition.</text>
</comment>
<dbReference type="NCBIfam" id="NF005589">
    <property type="entry name" value="PRK07314.1"/>
    <property type="match status" value="1"/>
</dbReference>
<dbReference type="FunFam" id="3.40.47.10:FF:000018">
    <property type="entry name" value="3-oxoacyl-[acyl-carrier-protein] synthase 2"/>
    <property type="match status" value="1"/>
</dbReference>
<dbReference type="GO" id="GO:0004315">
    <property type="term" value="F:3-oxoacyl-[acyl-carrier-protein] synthase activity"/>
    <property type="evidence" value="ECO:0007669"/>
    <property type="project" value="UniProtKB-UniRule"/>
</dbReference>
<dbReference type="InterPro" id="IPR017568">
    <property type="entry name" value="3-oxoacyl-ACP_synth-2"/>
</dbReference>
<keyword evidence="10 14" id="KW-0012">Acyltransferase</keyword>
<evidence type="ECO:0000256" key="1">
    <source>
        <dbReference type="ARBA" id="ARBA00005194"/>
    </source>
</evidence>
<dbReference type="EC" id="2.3.1.179" evidence="3 14"/>